<dbReference type="GO" id="GO:0016787">
    <property type="term" value="F:hydrolase activity"/>
    <property type="evidence" value="ECO:0007669"/>
    <property type="project" value="UniProtKB-KW"/>
</dbReference>
<dbReference type="PANTHER" id="PTHR43301">
    <property type="entry name" value="ARABINAN ENDO-1,5-ALPHA-L-ARABINOSIDASE"/>
    <property type="match status" value="1"/>
</dbReference>
<evidence type="ECO:0000256" key="2">
    <source>
        <dbReference type="ARBA" id="ARBA00009865"/>
    </source>
</evidence>
<reference evidence="7" key="1">
    <citation type="journal article" date="2019" name="Int. J. Syst. Evol. Microbiol.">
        <title>The Global Catalogue of Microorganisms (GCM) 10K type strain sequencing project: providing services to taxonomists for standard genome sequencing and annotation.</title>
        <authorList>
            <consortium name="The Broad Institute Genomics Platform"/>
            <consortium name="The Broad Institute Genome Sequencing Center for Infectious Disease"/>
            <person name="Wu L."/>
            <person name="Ma J."/>
        </authorList>
    </citation>
    <scope>NUCLEOTIDE SEQUENCE [LARGE SCALE GENOMIC DNA]</scope>
    <source>
        <strain evidence="7">CGMCC 1.15342</strain>
    </source>
</reference>
<accession>A0ABQ1L0Q6</accession>
<dbReference type="Pfam" id="PF04616">
    <property type="entry name" value="Glyco_hydro_43"/>
    <property type="match status" value="1"/>
</dbReference>
<comment type="similarity">
    <text evidence="2 5">Belongs to the glycosyl hydrolase 43 family.</text>
</comment>
<comment type="pathway">
    <text evidence="1">Glycan metabolism; L-arabinan degradation.</text>
</comment>
<sequence>MQKKRQFIPLVIFMVSYLLGGLYASAQEQVSKIHIKDLSIRDPYILADQQSQSYILYKSAPVKNKQGADASGVVAYRSTDLEYWEGPYVVYTTPPDNWIKGAVWAPEVHSYQGKYYLFATLNSDIEWKLQREGFPKYTFRGTQLFYADNPMGPFLPFEEKLPHTPMDRMALDGTLWVENGIPYLIYCHEWVQIEDGTLELVQLERDLSKTVGPSLTLFHASSAPWSTGSRHADGTLTYVTDGCFLYRTRTGKLLMIWSSFKAGSYAIGIAESTTGKLTGPWIQQEKLLFDQNGGHGMLFKTFDGRLMLTFHSPNSPSGEERAKIYEVVDTGNTLVLKD</sequence>
<dbReference type="Gene3D" id="2.115.10.20">
    <property type="entry name" value="Glycosyl hydrolase domain, family 43"/>
    <property type="match status" value="1"/>
</dbReference>
<evidence type="ECO:0000313" key="7">
    <source>
        <dbReference type="Proteomes" id="UP000597338"/>
    </source>
</evidence>
<keyword evidence="3 5" id="KW-0378">Hydrolase</keyword>
<dbReference type="InterPro" id="IPR006710">
    <property type="entry name" value="Glyco_hydro_43"/>
</dbReference>
<dbReference type="RefSeq" id="WP_188746478.1">
    <property type="nucleotide sequence ID" value="NZ_BMIK01000001.1"/>
</dbReference>
<keyword evidence="7" id="KW-1185">Reference proteome</keyword>
<name>A0ABQ1L0Q6_9SPHI</name>
<gene>
    <name evidence="6" type="ORF">GCM10011386_01910</name>
</gene>
<dbReference type="InterPro" id="IPR050727">
    <property type="entry name" value="GH43_arabinanases"/>
</dbReference>
<evidence type="ECO:0000256" key="4">
    <source>
        <dbReference type="ARBA" id="ARBA00023295"/>
    </source>
</evidence>
<evidence type="ECO:0000313" key="6">
    <source>
        <dbReference type="EMBL" id="GGC13853.1"/>
    </source>
</evidence>
<proteinExistence type="inferred from homology"/>
<dbReference type="SUPFAM" id="SSF75005">
    <property type="entry name" value="Arabinanase/levansucrase/invertase"/>
    <property type="match status" value="1"/>
</dbReference>
<dbReference type="PANTHER" id="PTHR43301:SF3">
    <property type="entry name" value="ARABINAN ENDO-1,5-ALPHA-L-ARABINOSIDASE A-RELATED"/>
    <property type="match status" value="1"/>
</dbReference>
<evidence type="ECO:0000256" key="3">
    <source>
        <dbReference type="ARBA" id="ARBA00022801"/>
    </source>
</evidence>
<protein>
    <submittedName>
        <fullName evidence="6">Glycosyl hydrolase family 43</fullName>
    </submittedName>
</protein>
<dbReference type="InterPro" id="IPR023296">
    <property type="entry name" value="Glyco_hydro_beta-prop_sf"/>
</dbReference>
<dbReference type="EMBL" id="BMIK01000001">
    <property type="protein sequence ID" value="GGC13853.1"/>
    <property type="molecule type" value="Genomic_DNA"/>
</dbReference>
<keyword evidence="4 5" id="KW-0326">Glycosidase</keyword>
<comment type="caution">
    <text evidence="6">The sequence shown here is derived from an EMBL/GenBank/DDBJ whole genome shotgun (WGS) entry which is preliminary data.</text>
</comment>
<dbReference type="Proteomes" id="UP000597338">
    <property type="component" value="Unassembled WGS sequence"/>
</dbReference>
<organism evidence="6 7">
    <name type="scientific">Parapedobacter defluvii</name>
    <dbReference type="NCBI Taxonomy" id="2045106"/>
    <lineage>
        <taxon>Bacteria</taxon>
        <taxon>Pseudomonadati</taxon>
        <taxon>Bacteroidota</taxon>
        <taxon>Sphingobacteriia</taxon>
        <taxon>Sphingobacteriales</taxon>
        <taxon>Sphingobacteriaceae</taxon>
        <taxon>Parapedobacter</taxon>
    </lineage>
</organism>
<dbReference type="CDD" id="cd08981">
    <property type="entry name" value="GH43_Bt1873-like"/>
    <property type="match status" value="1"/>
</dbReference>
<evidence type="ECO:0000256" key="5">
    <source>
        <dbReference type="RuleBase" id="RU361187"/>
    </source>
</evidence>
<evidence type="ECO:0000256" key="1">
    <source>
        <dbReference type="ARBA" id="ARBA00004834"/>
    </source>
</evidence>